<dbReference type="GO" id="GO:0003713">
    <property type="term" value="F:transcription coactivator activity"/>
    <property type="evidence" value="ECO:0007669"/>
    <property type="project" value="TreeGrafter"/>
</dbReference>
<dbReference type="SUPFAM" id="SSF46689">
    <property type="entry name" value="Homeodomain-like"/>
    <property type="match status" value="1"/>
</dbReference>
<dbReference type="GO" id="GO:0005634">
    <property type="term" value="C:nucleus"/>
    <property type="evidence" value="ECO:0007669"/>
    <property type="project" value="TreeGrafter"/>
</dbReference>
<dbReference type="GO" id="GO:0003682">
    <property type="term" value="F:chromatin binding"/>
    <property type="evidence" value="ECO:0007669"/>
    <property type="project" value="TreeGrafter"/>
</dbReference>
<protein>
    <submittedName>
        <fullName evidence="3">Transcriptional adapter ADA2-like isoform X2</fullName>
    </submittedName>
</protein>
<reference evidence="3 4" key="1">
    <citation type="submission" date="2019-08" db="EMBL/GenBank/DDBJ databases">
        <title>Draft genome sequences of two oriental melons (Cucumis melo L. var makuwa).</title>
        <authorList>
            <person name="Kwon S.-Y."/>
        </authorList>
    </citation>
    <scope>NUCLEOTIDE SEQUENCE [LARGE SCALE GENOMIC DNA]</scope>
    <source>
        <strain evidence="4">cv. Chang Bougi</strain>
        <tissue evidence="3">Leaf</tissue>
    </source>
</reference>
<dbReference type="Pfam" id="PF00249">
    <property type="entry name" value="Myb_DNA-binding"/>
    <property type="match status" value="1"/>
</dbReference>
<dbReference type="InterPro" id="IPR017884">
    <property type="entry name" value="SANT_dom"/>
</dbReference>
<dbReference type="EMBL" id="SSTD01004586">
    <property type="protein sequence ID" value="TYK23070.1"/>
    <property type="molecule type" value="Genomic_DNA"/>
</dbReference>
<evidence type="ECO:0000313" key="4">
    <source>
        <dbReference type="Proteomes" id="UP000321947"/>
    </source>
</evidence>
<organism evidence="3 4">
    <name type="scientific">Cucumis melo var. makuwa</name>
    <name type="common">Oriental melon</name>
    <dbReference type="NCBI Taxonomy" id="1194695"/>
    <lineage>
        <taxon>Eukaryota</taxon>
        <taxon>Viridiplantae</taxon>
        <taxon>Streptophyta</taxon>
        <taxon>Embryophyta</taxon>
        <taxon>Tracheophyta</taxon>
        <taxon>Spermatophyta</taxon>
        <taxon>Magnoliopsida</taxon>
        <taxon>eudicotyledons</taxon>
        <taxon>Gunneridae</taxon>
        <taxon>Pentapetalae</taxon>
        <taxon>rosids</taxon>
        <taxon>fabids</taxon>
        <taxon>Cucurbitales</taxon>
        <taxon>Cucurbitaceae</taxon>
        <taxon>Benincaseae</taxon>
        <taxon>Cucumis</taxon>
    </lineage>
</organism>
<gene>
    <name evidence="3" type="ORF">E5676_scaffold142G00420</name>
</gene>
<dbReference type="CDD" id="cd00167">
    <property type="entry name" value="SANT"/>
    <property type="match status" value="1"/>
</dbReference>
<dbReference type="PANTHER" id="PTHR12374:SF20">
    <property type="entry name" value="TRANSCRIPTIONAL ADAPTER 2-ALPHA"/>
    <property type="match status" value="1"/>
</dbReference>
<dbReference type="InterPro" id="IPR001005">
    <property type="entry name" value="SANT/Myb"/>
</dbReference>
<dbReference type="Gene3D" id="1.10.10.60">
    <property type="entry name" value="Homeodomain-like"/>
    <property type="match status" value="1"/>
</dbReference>
<evidence type="ECO:0000259" key="2">
    <source>
        <dbReference type="PROSITE" id="PS51293"/>
    </source>
</evidence>
<feature type="domain" description="SANT" evidence="2">
    <location>
        <begin position="49"/>
        <end position="87"/>
    </location>
</feature>
<feature type="region of interest" description="Disordered" evidence="1">
    <location>
        <begin position="122"/>
        <end position="177"/>
    </location>
</feature>
<dbReference type="GO" id="GO:0006357">
    <property type="term" value="P:regulation of transcription by RNA polymerase II"/>
    <property type="evidence" value="ECO:0007669"/>
    <property type="project" value="TreeGrafter"/>
</dbReference>
<dbReference type="PROSITE" id="PS51293">
    <property type="entry name" value="SANT"/>
    <property type="match status" value="1"/>
</dbReference>
<evidence type="ECO:0000313" key="3">
    <source>
        <dbReference type="EMBL" id="TYK23070.1"/>
    </source>
</evidence>
<feature type="compositionally biased region" description="Low complexity" evidence="1">
    <location>
        <begin position="151"/>
        <end position="167"/>
    </location>
</feature>
<dbReference type="Proteomes" id="UP000321947">
    <property type="component" value="Unassembled WGS sequence"/>
</dbReference>
<feature type="compositionally biased region" description="Basic and acidic residues" evidence="1">
    <location>
        <begin position="137"/>
        <end position="148"/>
    </location>
</feature>
<dbReference type="GO" id="GO:0006338">
    <property type="term" value="P:chromatin remodeling"/>
    <property type="evidence" value="ECO:0007669"/>
    <property type="project" value="TreeGrafter"/>
</dbReference>
<sequence length="196" mass="21245">MLNSLPAFYTIYRKLLENTLIKFFPSGILLLPIILNSSYPDLGPKSLDVQGIAVYGFGNWDGVAEHVGTKSKLQCLNHYNAIYMNSPCFPLPDLSHVMGKSREELLAMATVPGEVKNEFPMAGEHNLNEGSSLSARVKCEESKKEDSAHQTSSSGTAGSISGSTFSGAVKKSNKPQIKNETKQGGLFSAFCKLLLL</sequence>
<dbReference type="AlphaFoldDB" id="A0A5D3DI52"/>
<comment type="caution">
    <text evidence="3">The sequence shown here is derived from an EMBL/GenBank/DDBJ whole genome shotgun (WGS) entry which is preliminary data.</text>
</comment>
<evidence type="ECO:0000256" key="1">
    <source>
        <dbReference type="SAM" id="MobiDB-lite"/>
    </source>
</evidence>
<dbReference type="InterPro" id="IPR009057">
    <property type="entry name" value="Homeodomain-like_sf"/>
</dbReference>
<accession>A0A5D3DI52</accession>
<proteinExistence type="predicted"/>
<name>A0A5D3DI52_CUCMM</name>
<dbReference type="PANTHER" id="PTHR12374">
    <property type="entry name" value="TRANSCRIPTIONAL ADAPTOR 2 ADA2 -RELATED"/>
    <property type="match status" value="1"/>
</dbReference>